<feature type="domain" description="N-acetyltransferase" evidence="1">
    <location>
        <begin position="1"/>
        <end position="146"/>
    </location>
</feature>
<dbReference type="AlphaFoldDB" id="A0A8J7MS68"/>
<evidence type="ECO:0000313" key="3">
    <source>
        <dbReference type="Proteomes" id="UP000619033"/>
    </source>
</evidence>
<dbReference type="Proteomes" id="UP000619033">
    <property type="component" value="Unassembled WGS sequence"/>
</dbReference>
<name>A0A8J7MS68_9RHOB</name>
<proteinExistence type="predicted"/>
<dbReference type="InterPro" id="IPR000182">
    <property type="entry name" value="GNAT_dom"/>
</dbReference>
<evidence type="ECO:0000259" key="1">
    <source>
        <dbReference type="PROSITE" id="PS51186"/>
    </source>
</evidence>
<dbReference type="EMBL" id="JAESVP010000003">
    <property type="protein sequence ID" value="MBL4927955.1"/>
    <property type="molecule type" value="Genomic_DNA"/>
</dbReference>
<evidence type="ECO:0000313" key="2">
    <source>
        <dbReference type="EMBL" id="MBL4927955.1"/>
    </source>
</evidence>
<dbReference type="PROSITE" id="PS51186">
    <property type="entry name" value="GNAT"/>
    <property type="match status" value="1"/>
</dbReference>
<keyword evidence="3" id="KW-1185">Reference proteome</keyword>
<protein>
    <submittedName>
        <fullName evidence="2">GNAT family N-acetyltransferase</fullName>
    </submittedName>
</protein>
<comment type="caution">
    <text evidence="2">The sequence shown here is derived from an EMBL/GenBank/DDBJ whole genome shotgun (WGS) entry which is preliminary data.</text>
</comment>
<dbReference type="Gene3D" id="3.40.630.30">
    <property type="match status" value="1"/>
</dbReference>
<reference evidence="2" key="1">
    <citation type="submission" date="2021-01" db="EMBL/GenBank/DDBJ databases">
        <title>Genome seq and assembly of Tabrizicola sp. KVB23.</title>
        <authorList>
            <person name="Chhetri G."/>
        </authorList>
    </citation>
    <scope>NUCLEOTIDE SEQUENCE</scope>
    <source>
        <strain evidence="2">KVB23</strain>
    </source>
</reference>
<gene>
    <name evidence="2" type="ORF">JI744_07545</name>
</gene>
<organism evidence="2 3">
    <name type="scientific">Fuscibacter oryzae</name>
    <dbReference type="NCBI Taxonomy" id="2803939"/>
    <lineage>
        <taxon>Bacteria</taxon>
        <taxon>Pseudomonadati</taxon>
        <taxon>Pseudomonadota</taxon>
        <taxon>Alphaproteobacteria</taxon>
        <taxon>Rhodobacterales</taxon>
        <taxon>Paracoccaceae</taxon>
        <taxon>Fuscibacter</taxon>
    </lineage>
</organism>
<dbReference type="InterPro" id="IPR016181">
    <property type="entry name" value="Acyl_CoA_acyltransferase"/>
</dbReference>
<sequence length="150" mass="16922">MLRLARADEADFVHALWTAPDNALWLDPPQGDQIAEAIAEGNLLIWDAGGPAGFACVTNWMHGVWSLREFAANRPGIGRPFLRAVLEEMFGPRAAHRLGLDITADNARALHFFETAGFVREGVWRECWQRPTGDWVDCVFMAMLDREWTK</sequence>
<accession>A0A8J7MS68</accession>
<dbReference type="GO" id="GO:0016747">
    <property type="term" value="F:acyltransferase activity, transferring groups other than amino-acyl groups"/>
    <property type="evidence" value="ECO:0007669"/>
    <property type="project" value="InterPro"/>
</dbReference>
<dbReference type="RefSeq" id="WP_202659080.1">
    <property type="nucleotide sequence ID" value="NZ_JAESVP010000003.1"/>
</dbReference>
<dbReference type="Pfam" id="PF00583">
    <property type="entry name" value="Acetyltransf_1"/>
    <property type="match status" value="1"/>
</dbReference>
<dbReference type="SUPFAM" id="SSF55729">
    <property type="entry name" value="Acyl-CoA N-acyltransferases (Nat)"/>
    <property type="match status" value="1"/>
</dbReference>